<dbReference type="Proteomes" id="UP000242457">
    <property type="component" value="Unassembled WGS sequence"/>
</dbReference>
<gene>
    <name evidence="11" type="ORF">APICC_01575</name>
</gene>
<keyword evidence="5 9" id="KW-0653">Protein transport</keyword>
<evidence type="ECO:0000256" key="3">
    <source>
        <dbReference type="ARBA" id="ARBA00022692"/>
    </source>
</evidence>
<evidence type="ECO:0000256" key="4">
    <source>
        <dbReference type="ARBA" id="ARBA00022824"/>
    </source>
</evidence>
<reference evidence="11 12" key="1">
    <citation type="submission" date="2014-07" db="EMBL/GenBank/DDBJ databases">
        <title>Genomic and transcriptomic analysis on Apis cerana provide comprehensive insights into honey bee biology.</title>
        <authorList>
            <person name="Diao Q."/>
            <person name="Sun L."/>
            <person name="Zheng H."/>
            <person name="Zheng H."/>
            <person name="Xu S."/>
            <person name="Wang S."/>
            <person name="Zeng Z."/>
            <person name="Hu F."/>
            <person name="Su S."/>
            <person name="Wu J."/>
        </authorList>
    </citation>
    <scope>NUCLEOTIDE SEQUENCE [LARGE SCALE GENOMIC DNA]</scope>
    <source>
        <tissue evidence="11">Pupae without intestine</tissue>
    </source>
</reference>
<dbReference type="EMBL" id="KZ288209">
    <property type="protein sequence ID" value="PBC33008.1"/>
    <property type="molecule type" value="Genomic_DNA"/>
</dbReference>
<comment type="function">
    <text evidence="9">Has a role in transport between endoplasmic reticulum and Golgi.</text>
</comment>
<evidence type="ECO:0000256" key="1">
    <source>
        <dbReference type="ARBA" id="ARBA00009727"/>
    </source>
</evidence>
<evidence type="ECO:0000313" key="11">
    <source>
        <dbReference type="EMBL" id="PBC33008.1"/>
    </source>
</evidence>
<dbReference type="GO" id="GO:0000139">
    <property type="term" value="C:Golgi membrane"/>
    <property type="evidence" value="ECO:0007669"/>
    <property type="project" value="UniProtKB-SubCell"/>
</dbReference>
<dbReference type="OrthoDB" id="337750at2759"/>
<proteinExistence type="inferred from homology"/>
<dbReference type="PANTHER" id="PTHR14083:SF0">
    <property type="entry name" value="YIP1D-INTERACTING FACTOR 1, ISOFORM C"/>
    <property type="match status" value="1"/>
</dbReference>
<dbReference type="STRING" id="94128.A0A2A3EMQ2"/>
<evidence type="ECO:0000256" key="6">
    <source>
        <dbReference type="ARBA" id="ARBA00022989"/>
    </source>
</evidence>
<feature type="region of interest" description="Disordered" evidence="10">
    <location>
        <begin position="1"/>
        <end position="31"/>
    </location>
</feature>
<evidence type="ECO:0000256" key="5">
    <source>
        <dbReference type="ARBA" id="ARBA00022927"/>
    </source>
</evidence>
<keyword evidence="6 9" id="KW-1133">Transmembrane helix</keyword>
<dbReference type="GO" id="GO:0015031">
    <property type="term" value="P:protein transport"/>
    <property type="evidence" value="ECO:0007669"/>
    <property type="project" value="UniProtKB-KW"/>
</dbReference>
<comment type="similarity">
    <text evidence="1 9">Belongs to the YIF1 family.</text>
</comment>
<dbReference type="GO" id="GO:0006888">
    <property type="term" value="P:endoplasmic reticulum to Golgi vesicle-mediated transport"/>
    <property type="evidence" value="ECO:0007669"/>
    <property type="project" value="UniProtKB-UniRule"/>
</dbReference>
<name>A0A2A3EMQ2_APICC</name>
<comment type="subcellular location">
    <subcellularLocation>
        <location evidence="9">Endoplasmic reticulum membrane</location>
        <topology evidence="9">Multi-pass membrane protein</topology>
    </subcellularLocation>
    <subcellularLocation>
        <location evidence="9">Golgi apparatus membrane</location>
        <topology evidence="9">Multi-pass membrane protein</topology>
    </subcellularLocation>
</comment>
<keyword evidence="2 9" id="KW-0813">Transport</keyword>
<keyword evidence="3 9" id="KW-0812">Transmembrane</keyword>
<feature type="transmembrane region" description="Helical" evidence="9">
    <location>
        <begin position="265"/>
        <end position="283"/>
    </location>
</feature>
<dbReference type="Pfam" id="PF03878">
    <property type="entry name" value="YIF1"/>
    <property type="match status" value="1"/>
</dbReference>
<keyword evidence="4 9" id="KW-0256">Endoplasmic reticulum</keyword>
<evidence type="ECO:0000256" key="8">
    <source>
        <dbReference type="ARBA" id="ARBA00023136"/>
    </source>
</evidence>
<dbReference type="GO" id="GO:0030134">
    <property type="term" value="C:COPII-coated ER to Golgi transport vesicle"/>
    <property type="evidence" value="ECO:0007669"/>
    <property type="project" value="TreeGrafter"/>
</dbReference>
<keyword evidence="12" id="KW-1185">Reference proteome</keyword>
<dbReference type="InterPro" id="IPR005578">
    <property type="entry name" value="Yif1_fam"/>
</dbReference>
<evidence type="ECO:0000256" key="2">
    <source>
        <dbReference type="ARBA" id="ARBA00022448"/>
    </source>
</evidence>
<dbReference type="GO" id="GO:0005789">
    <property type="term" value="C:endoplasmic reticulum membrane"/>
    <property type="evidence" value="ECO:0007669"/>
    <property type="project" value="UniProtKB-SubCell"/>
</dbReference>
<dbReference type="GO" id="GO:0005793">
    <property type="term" value="C:endoplasmic reticulum-Golgi intermediate compartment"/>
    <property type="evidence" value="ECO:0007669"/>
    <property type="project" value="UniProtKB-UniRule"/>
</dbReference>
<feature type="transmembrane region" description="Helical" evidence="9">
    <location>
        <begin position="238"/>
        <end position="259"/>
    </location>
</feature>
<dbReference type="AlphaFoldDB" id="A0A2A3EMQ2"/>
<keyword evidence="8 9" id="KW-0472">Membrane</keyword>
<sequence length="326" mass="37145">MNYNNSSSRRGKPKRLLDPSAGLSPPPSIPQNPYMYNQQIPMDNGMIPEYGFNVPEQQPPPYGFNTVPMQHYPSPEGHGDDYSSSQFATQLLTQPIVTNMAVQYGNTLVGSGKQHFERYVPVTALKYYFAVDTDYVMSKLSLLFFPFTHKDWSVKYEQEVPQQPRYEKNAPDLYIPTMAFLTYIVLAGIVSGTQQRFNPEQLSILASSALAWDVIELVVHIVSLYVMNLETSLSTLDILAYCGYKYVGINAALLVSLLFRKFGYYIVWLYTSVSLAFFLIRSLKLKVIPQNQGAYTASGNKRRLYFILFVAGIQPILMWWLSYHLL</sequence>
<protein>
    <recommendedName>
        <fullName evidence="9">Protein YIF1</fullName>
    </recommendedName>
</protein>
<evidence type="ECO:0000256" key="7">
    <source>
        <dbReference type="ARBA" id="ARBA00023034"/>
    </source>
</evidence>
<feature type="transmembrane region" description="Helical" evidence="9">
    <location>
        <begin position="204"/>
        <end position="226"/>
    </location>
</feature>
<evidence type="ECO:0000256" key="9">
    <source>
        <dbReference type="RuleBase" id="RU368073"/>
    </source>
</evidence>
<feature type="transmembrane region" description="Helical" evidence="9">
    <location>
        <begin position="173"/>
        <end position="192"/>
    </location>
</feature>
<keyword evidence="7 9" id="KW-0333">Golgi apparatus</keyword>
<organism evidence="11 12">
    <name type="scientific">Apis cerana cerana</name>
    <name type="common">Oriental honeybee</name>
    <dbReference type="NCBI Taxonomy" id="94128"/>
    <lineage>
        <taxon>Eukaryota</taxon>
        <taxon>Metazoa</taxon>
        <taxon>Ecdysozoa</taxon>
        <taxon>Arthropoda</taxon>
        <taxon>Hexapoda</taxon>
        <taxon>Insecta</taxon>
        <taxon>Pterygota</taxon>
        <taxon>Neoptera</taxon>
        <taxon>Endopterygota</taxon>
        <taxon>Hymenoptera</taxon>
        <taxon>Apocrita</taxon>
        <taxon>Aculeata</taxon>
        <taxon>Apoidea</taxon>
        <taxon>Anthophila</taxon>
        <taxon>Apidae</taxon>
        <taxon>Apis</taxon>
    </lineage>
</organism>
<evidence type="ECO:0000313" key="12">
    <source>
        <dbReference type="Proteomes" id="UP000242457"/>
    </source>
</evidence>
<accession>A0A2A3EMQ2</accession>
<dbReference type="PANTHER" id="PTHR14083">
    <property type="entry name" value="YIP1 INTERACTING FACTOR HOMOLOG YIF1 PROTEIN"/>
    <property type="match status" value="1"/>
</dbReference>
<feature type="transmembrane region" description="Helical" evidence="9">
    <location>
        <begin position="304"/>
        <end position="323"/>
    </location>
</feature>
<evidence type="ECO:0000256" key="10">
    <source>
        <dbReference type="SAM" id="MobiDB-lite"/>
    </source>
</evidence>